<protein>
    <recommendedName>
        <fullName evidence="3">7-cyano-7-deazaguanine synthase</fullName>
    </recommendedName>
</protein>
<reference evidence="1" key="1">
    <citation type="journal article" date="2014" name="Int. J. Syst. Evol. Microbiol.">
        <title>Complete genome sequence of Corynebacterium casei LMG S-19264T (=DSM 44701T), isolated from a smear-ripened cheese.</title>
        <authorList>
            <consortium name="US DOE Joint Genome Institute (JGI-PGF)"/>
            <person name="Walter F."/>
            <person name="Albersmeier A."/>
            <person name="Kalinowski J."/>
            <person name="Ruckert C."/>
        </authorList>
    </citation>
    <scope>NUCLEOTIDE SEQUENCE</scope>
    <source>
        <strain evidence="1">CGMCC 1.16548</strain>
    </source>
</reference>
<dbReference type="AlphaFoldDB" id="A0A8J3GPL7"/>
<organism evidence="1 2">
    <name type="scientific">Pseudolysinimonas yzui</name>
    <dbReference type="NCBI Taxonomy" id="2708254"/>
    <lineage>
        <taxon>Bacteria</taxon>
        <taxon>Bacillati</taxon>
        <taxon>Actinomycetota</taxon>
        <taxon>Actinomycetes</taxon>
        <taxon>Micrococcales</taxon>
        <taxon>Microbacteriaceae</taxon>
        <taxon>Pseudolysinimonas</taxon>
    </lineage>
</organism>
<accession>A0A8J3GPL7</accession>
<dbReference type="RefSeq" id="WP_191282543.1">
    <property type="nucleotide sequence ID" value="NZ_BNAI01000002.1"/>
</dbReference>
<name>A0A8J3GPL7_9MICO</name>
<evidence type="ECO:0000313" key="2">
    <source>
        <dbReference type="Proteomes" id="UP000617531"/>
    </source>
</evidence>
<gene>
    <name evidence="1" type="ORF">GCM10011600_11610</name>
</gene>
<dbReference type="EMBL" id="BNAI01000002">
    <property type="protein sequence ID" value="GHF12516.1"/>
    <property type="molecule type" value="Genomic_DNA"/>
</dbReference>
<sequence>MTRLTLNLDAADPVEGFDEVFLWDGGAEDSFKTRLDPALMALGPVPALNADFIYLALAAYAADHSVKRQGGGTNWNSRALELSVPVSDPAAWSNLAGDLGHVVGFLTGDDWTFEFRQLTAVTRTASLVGDQSERVVLFSGGADSGTGALLSALALQSGETQTLVSHASASAASSPQTTLSAALEALSPGTQAAHHAIFLSRKKRRLDGTLYASELSNRSRSLLFLALGLGVAAQSGAPLRIPENGFASLNPPLGPERLGSLSTRTTQPWFLWRLSETLASIGTHALIENPFQLITKGEMFAEVKTRLGATKASKYLSETNSCSHTNQQFARVQKQDRVASGTHCGVCFGCIVRRASFRAGKVTDRTPYLSENPVFAEYVANNTVLEATRDFAFEPISTGTILSMPLPPNISVTQAMDLCVRGQAEIRSFVQ</sequence>
<dbReference type="Proteomes" id="UP000617531">
    <property type="component" value="Unassembled WGS sequence"/>
</dbReference>
<proteinExistence type="predicted"/>
<comment type="caution">
    <text evidence="1">The sequence shown here is derived from an EMBL/GenBank/DDBJ whole genome shotgun (WGS) entry which is preliminary data.</text>
</comment>
<dbReference type="Gene3D" id="3.40.50.620">
    <property type="entry name" value="HUPs"/>
    <property type="match status" value="1"/>
</dbReference>
<reference evidence="1" key="2">
    <citation type="submission" date="2020-09" db="EMBL/GenBank/DDBJ databases">
        <authorList>
            <person name="Sun Q."/>
            <person name="Zhou Y."/>
        </authorList>
    </citation>
    <scope>NUCLEOTIDE SEQUENCE</scope>
    <source>
        <strain evidence="1">CGMCC 1.16548</strain>
    </source>
</reference>
<dbReference type="InterPro" id="IPR014729">
    <property type="entry name" value="Rossmann-like_a/b/a_fold"/>
</dbReference>
<evidence type="ECO:0000313" key="1">
    <source>
        <dbReference type="EMBL" id="GHF12516.1"/>
    </source>
</evidence>
<keyword evidence="2" id="KW-1185">Reference proteome</keyword>
<evidence type="ECO:0008006" key="3">
    <source>
        <dbReference type="Google" id="ProtNLM"/>
    </source>
</evidence>